<dbReference type="Gene3D" id="3.40.309.10">
    <property type="entry name" value="Aldehyde Dehydrogenase, Chain A, domain 2"/>
    <property type="match status" value="1"/>
</dbReference>
<dbReference type="InterPro" id="IPR015590">
    <property type="entry name" value="Aldehyde_DH_dom"/>
</dbReference>
<proteinExistence type="predicted"/>
<evidence type="ECO:0000259" key="2">
    <source>
        <dbReference type="Pfam" id="PF00171"/>
    </source>
</evidence>
<organism evidence="3 4">
    <name type="scientific">Rotaria sordida</name>
    <dbReference type="NCBI Taxonomy" id="392033"/>
    <lineage>
        <taxon>Eukaryota</taxon>
        <taxon>Metazoa</taxon>
        <taxon>Spiralia</taxon>
        <taxon>Gnathifera</taxon>
        <taxon>Rotifera</taxon>
        <taxon>Eurotatoria</taxon>
        <taxon>Bdelloidea</taxon>
        <taxon>Philodinida</taxon>
        <taxon>Philodinidae</taxon>
        <taxon>Rotaria</taxon>
    </lineage>
</organism>
<evidence type="ECO:0000313" key="3">
    <source>
        <dbReference type="EMBL" id="CAF1446448.1"/>
    </source>
</evidence>
<evidence type="ECO:0000313" key="4">
    <source>
        <dbReference type="Proteomes" id="UP000663864"/>
    </source>
</evidence>
<name>A0A815P9T8_9BILA</name>
<dbReference type="GO" id="GO:0016620">
    <property type="term" value="F:oxidoreductase activity, acting on the aldehyde or oxo group of donors, NAD or NADP as acceptor"/>
    <property type="evidence" value="ECO:0007669"/>
    <property type="project" value="InterPro"/>
</dbReference>
<evidence type="ECO:0000256" key="1">
    <source>
        <dbReference type="SAM" id="MobiDB-lite"/>
    </source>
</evidence>
<dbReference type="Proteomes" id="UP000663864">
    <property type="component" value="Unassembled WGS sequence"/>
</dbReference>
<dbReference type="InterPro" id="IPR016163">
    <property type="entry name" value="Ald_DH_C"/>
</dbReference>
<dbReference type="PANTHER" id="PTHR46601">
    <property type="entry name" value="ULP_PROTEASE DOMAIN-CONTAINING PROTEIN"/>
    <property type="match status" value="1"/>
</dbReference>
<feature type="domain" description="Aldehyde dehydrogenase" evidence="2">
    <location>
        <begin position="578"/>
        <end position="634"/>
    </location>
</feature>
<dbReference type="PANTHER" id="PTHR46601:SF2">
    <property type="entry name" value="UBIQUITIN-LIKE PROTEASE FAMILY PROFILE DOMAIN-CONTAINING PROTEIN"/>
    <property type="match status" value="1"/>
</dbReference>
<feature type="region of interest" description="Disordered" evidence="1">
    <location>
        <begin position="23"/>
        <end position="76"/>
    </location>
</feature>
<feature type="compositionally biased region" description="Polar residues" evidence="1">
    <location>
        <begin position="67"/>
        <end position="76"/>
    </location>
</feature>
<comment type="caution">
    <text evidence="3">The sequence shown here is derived from an EMBL/GenBank/DDBJ whole genome shotgun (WGS) entry which is preliminary data.</text>
</comment>
<feature type="compositionally biased region" description="Basic and acidic residues" evidence="1">
    <location>
        <begin position="23"/>
        <end position="41"/>
    </location>
</feature>
<sequence length="634" mass="73198">MAKSNAERQKMYRINLLKNKQKFDQMKEKSRIRDNNRRKNLNDYSLQQLRNRQKQASKKYRAKKNLEGTNNKQSSYKCPQTLGKAVKRVVESLPKDTNKRVTVIRHIAQELDIIPKTISHHKRVQRSLPIELKQLVINFYNRDDISYQLPGKRDFITIKDDNGQSTTVQKRILLFSSREAHSLFLTEYDNTNVHLSLTSFNDLRPLNILLQSHMSHRSCLCAYHENINLLIKPLSRYISCSGLNSLQAFSATLVCCETDENCMFSRCSLCANNFDNNITKHVIDFTQTINWYQWVLKNGFSRKVEFNGTIQDCLAILKSKVNEFLSHVFIKRQQAAYFEKIKTNSTNEIICLQIDFSENFRIDVQDSIQSSYFSKKSVSLITCYAWCLNVGYSFVYVTDNLTHDKYCVSAVLEDLFLKLKQQYQQLKQIHIFSDGASQQFKQKFLFRNLCRLAADFQIKLSWNFFATSHGKGVVDAVGGTTKRLVYNAIMSGQQCSSAAEFVEIARSKTSTINVNELEESQIEQSKAKMEPIFQLIQIVPETKKIHSINVLENNTIEYKYYSNSTTKKTYRFPIDVPVRTAHRALFTYASQVCFAASKIFVHSTLHDAFVSKSVELAKTRIVDDPFGSTTEQGP</sequence>
<feature type="compositionally biased region" description="Basic residues" evidence="1">
    <location>
        <begin position="51"/>
        <end position="63"/>
    </location>
</feature>
<dbReference type="SUPFAM" id="SSF53720">
    <property type="entry name" value="ALDH-like"/>
    <property type="match status" value="1"/>
</dbReference>
<reference evidence="3" key="1">
    <citation type="submission" date="2021-02" db="EMBL/GenBank/DDBJ databases">
        <authorList>
            <person name="Nowell W R."/>
        </authorList>
    </citation>
    <scope>NUCLEOTIDE SEQUENCE</scope>
</reference>
<dbReference type="AlphaFoldDB" id="A0A815P9T8"/>
<gene>
    <name evidence="3" type="ORF">ZHD862_LOCUS35070</name>
</gene>
<accession>A0A815P9T8</accession>
<protein>
    <recommendedName>
        <fullName evidence="2">Aldehyde dehydrogenase domain-containing protein</fullName>
    </recommendedName>
</protein>
<dbReference type="EMBL" id="CAJNOT010004824">
    <property type="protein sequence ID" value="CAF1446448.1"/>
    <property type="molecule type" value="Genomic_DNA"/>
</dbReference>
<dbReference type="InterPro" id="IPR016161">
    <property type="entry name" value="Ald_DH/histidinol_DH"/>
</dbReference>
<dbReference type="Pfam" id="PF00171">
    <property type="entry name" value="Aldedh"/>
    <property type="match status" value="1"/>
</dbReference>